<dbReference type="OrthoDB" id="5959931at2"/>
<dbReference type="AlphaFoldDB" id="A0A4S2D269"/>
<name>A0A4S2D269_STEMA</name>
<organism evidence="3 4">
    <name type="scientific">Stenotrophomonas maltophilia</name>
    <name type="common">Pseudomonas maltophilia</name>
    <name type="synonym">Xanthomonas maltophilia</name>
    <dbReference type="NCBI Taxonomy" id="40324"/>
    <lineage>
        <taxon>Bacteria</taxon>
        <taxon>Pseudomonadati</taxon>
        <taxon>Pseudomonadota</taxon>
        <taxon>Gammaproteobacteria</taxon>
        <taxon>Lysobacterales</taxon>
        <taxon>Lysobacteraceae</taxon>
        <taxon>Stenotrophomonas</taxon>
        <taxon>Stenotrophomonas maltophilia group</taxon>
    </lineage>
</organism>
<feature type="compositionally biased region" description="Low complexity" evidence="1">
    <location>
        <begin position="92"/>
        <end position="109"/>
    </location>
</feature>
<feature type="compositionally biased region" description="Basic and acidic residues" evidence="1">
    <location>
        <begin position="110"/>
        <end position="119"/>
    </location>
</feature>
<proteinExistence type="predicted"/>
<dbReference type="Proteomes" id="UP000306631">
    <property type="component" value="Unassembled WGS sequence"/>
</dbReference>
<evidence type="ECO:0000256" key="2">
    <source>
        <dbReference type="SAM" id="SignalP"/>
    </source>
</evidence>
<feature type="compositionally biased region" description="Low complexity" evidence="1">
    <location>
        <begin position="48"/>
        <end position="80"/>
    </location>
</feature>
<sequence>MALAVVVVGALAAWRMSAGGSAEEPIGYSLPPESNADATAAPSPDAGGATIVDAAPAPADAASTATTPATGAGTDATDPATPVAGAAAAATAGATAGPARAAAPATIARTSRDRPKGDENLLGTLLGIIKEEDKSKPKAKAQAKPETMDALIAQIQADERQQDADANTAFDSIGGKKSTASTSSNIQSQLRRCPGANTLKGIDCRRKICAAVLGKDPACPAM</sequence>
<accession>A0A4S2D269</accession>
<dbReference type="EMBL" id="SRYW01000007">
    <property type="protein sequence ID" value="TGY34254.1"/>
    <property type="molecule type" value="Genomic_DNA"/>
</dbReference>
<feature type="chain" id="PRO_5020950034" evidence="2">
    <location>
        <begin position="19"/>
        <end position="222"/>
    </location>
</feature>
<feature type="region of interest" description="Disordered" evidence="1">
    <location>
        <begin position="27"/>
        <end position="80"/>
    </location>
</feature>
<reference evidence="3 4" key="1">
    <citation type="submission" date="2019-04" db="EMBL/GenBank/DDBJ databases">
        <title>Microbes associate with the intestines of laboratory mice.</title>
        <authorList>
            <person name="Navarre W."/>
            <person name="Wong E."/>
            <person name="Huang K."/>
            <person name="Tropini C."/>
            <person name="Ng K."/>
            <person name="Yu B."/>
        </authorList>
    </citation>
    <scope>NUCLEOTIDE SEQUENCE [LARGE SCALE GENOMIC DNA]</scope>
    <source>
        <strain evidence="3 4">NM62_B4-13</strain>
    </source>
</reference>
<evidence type="ECO:0000313" key="3">
    <source>
        <dbReference type="EMBL" id="TGY34254.1"/>
    </source>
</evidence>
<comment type="caution">
    <text evidence="3">The sequence shown here is derived from an EMBL/GenBank/DDBJ whole genome shotgun (WGS) entry which is preliminary data.</text>
</comment>
<feature type="signal peptide" evidence="2">
    <location>
        <begin position="1"/>
        <end position="18"/>
    </location>
</feature>
<evidence type="ECO:0000256" key="1">
    <source>
        <dbReference type="SAM" id="MobiDB-lite"/>
    </source>
</evidence>
<feature type="region of interest" description="Disordered" evidence="1">
    <location>
        <begin position="92"/>
        <end position="120"/>
    </location>
</feature>
<dbReference type="RefSeq" id="WP_136004951.1">
    <property type="nucleotide sequence ID" value="NZ_SRYW01000007.1"/>
</dbReference>
<protein>
    <submittedName>
        <fullName evidence="3">Uncharacterized protein</fullName>
    </submittedName>
</protein>
<evidence type="ECO:0000313" key="4">
    <source>
        <dbReference type="Proteomes" id="UP000306631"/>
    </source>
</evidence>
<keyword evidence="2" id="KW-0732">Signal</keyword>
<gene>
    <name evidence="3" type="ORF">E5352_10340</name>
</gene>